<accession>A0A8J5C9K4</accession>
<organism evidence="10 11">
    <name type="scientific">Zingiber officinale</name>
    <name type="common">Ginger</name>
    <name type="synonym">Amomum zingiber</name>
    <dbReference type="NCBI Taxonomy" id="94328"/>
    <lineage>
        <taxon>Eukaryota</taxon>
        <taxon>Viridiplantae</taxon>
        <taxon>Streptophyta</taxon>
        <taxon>Embryophyta</taxon>
        <taxon>Tracheophyta</taxon>
        <taxon>Spermatophyta</taxon>
        <taxon>Magnoliopsida</taxon>
        <taxon>Liliopsida</taxon>
        <taxon>Zingiberales</taxon>
        <taxon>Zingiberaceae</taxon>
        <taxon>Zingiber</taxon>
    </lineage>
</organism>
<comment type="subcellular location">
    <subcellularLocation>
        <location evidence="1">Golgi apparatus membrane</location>
        <topology evidence="1">Single-pass type II membrane protein</topology>
    </subcellularLocation>
</comment>
<dbReference type="Pfam" id="PF14416">
    <property type="entry name" value="PMR5N"/>
    <property type="match status" value="1"/>
</dbReference>
<comment type="similarity">
    <text evidence="2">Belongs to the PC-esterase family. TBL subfamily.</text>
</comment>
<evidence type="ECO:0000256" key="6">
    <source>
        <dbReference type="ARBA" id="ARBA00023034"/>
    </source>
</evidence>
<evidence type="ECO:0000256" key="2">
    <source>
        <dbReference type="ARBA" id="ARBA00007727"/>
    </source>
</evidence>
<dbReference type="PANTHER" id="PTHR32285">
    <property type="entry name" value="PROTEIN TRICHOME BIREFRINGENCE-LIKE 9-RELATED"/>
    <property type="match status" value="1"/>
</dbReference>
<protein>
    <recommendedName>
        <fullName evidence="12">Trichome birefringence-like N-terminal domain-containing protein</fullName>
    </recommendedName>
</protein>
<keyword evidence="3" id="KW-0812">Transmembrane</keyword>
<keyword evidence="6" id="KW-0333">Golgi apparatus</keyword>
<comment type="caution">
    <text evidence="10">The sequence shown here is derived from an EMBL/GenBank/DDBJ whole genome shotgun (WGS) entry which is preliminary data.</text>
</comment>
<keyword evidence="5" id="KW-1133">Transmembrane helix</keyword>
<evidence type="ECO:0000256" key="7">
    <source>
        <dbReference type="ARBA" id="ARBA00023136"/>
    </source>
</evidence>
<dbReference type="Pfam" id="PF13839">
    <property type="entry name" value="PC-Esterase"/>
    <property type="match status" value="1"/>
</dbReference>
<dbReference type="AlphaFoldDB" id="A0A8J5C9K4"/>
<dbReference type="InterPro" id="IPR025846">
    <property type="entry name" value="TBL_N"/>
</dbReference>
<evidence type="ECO:0000256" key="4">
    <source>
        <dbReference type="ARBA" id="ARBA00022968"/>
    </source>
</evidence>
<evidence type="ECO:0000256" key="5">
    <source>
        <dbReference type="ARBA" id="ARBA00022989"/>
    </source>
</evidence>
<evidence type="ECO:0000256" key="1">
    <source>
        <dbReference type="ARBA" id="ARBA00004323"/>
    </source>
</evidence>
<proteinExistence type="inferred from homology"/>
<gene>
    <name evidence="10" type="ORF">ZIOFF_072053</name>
</gene>
<evidence type="ECO:0000259" key="9">
    <source>
        <dbReference type="Pfam" id="PF14416"/>
    </source>
</evidence>
<keyword evidence="7" id="KW-0472">Membrane</keyword>
<dbReference type="PANTHER" id="PTHR32285:SF28">
    <property type="entry name" value="XYLOGLUCAN O-ACETYLTRANSFERASE 2"/>
    <property type="match status" value="1"/>
</dbReference>
<evidence type="ECO:0008006" key="12">
    <source>
        <dbReference type="Google" id="ProtNLM"/>
    </source>
</evidence>
<evidence type="ECO:0000313" key="11">
    <source>
        <dbReference type="Proteomes" id="UP000734854"/>
    </source>
</evidence>
<dbReference type="InterPro" id="IPR026057">
    <property type="entry name" value="TBL_C"/>
</dbReference>
<dbReference type="InterPro" id="IPR029962">
    <property type="entry name" value="TBL"/>
</dbReference>
<name>A0A8J5C9K4_ZINOF</name>
<dbReference type="EMBL" id="JACMSC010000021">
    <property type="protein sequence ID" value="KAG6470964.1"/>
    <property type="molecule type" value="Genomic_DNA"/>
</dbReference>
<dbReference type="GO" id="GO:1990538">
    <property type="term" value="F:xylan O-acetyltransferase activity"/>
    <property type="evidence" value="ECO:0007669"/>
    <property type="project" value="UniProtKB-ARBA"/>
</dbReference>
<evidence type="ECO:0000256" key="3">
    <source>
        <dbReference type="ARBA" id="ARBA00022692"/>
    </source>
</evidence>
<dbReference type="GO" id="GO:0000139">
    <property type="term" value="C:Golgi membrane"/>
    <property type="evidence" value="ECO:0007669"/>
    <property type="project" value="UniProtKB-SubCell"/>
</dbReference>
<feature type="domain" description="Trichome birefringence-like C-terminal" evidence="8">
    <location>
        <begin position="125"/>
        <end position="414"/>
    </location>
</feature>
<evidence type="ECO:0000259" key="8">
    <source>
        <dbReference type="Pfam" id="PF13839"/>
    </source>
</evidence>
<evidence type="ECO:0000313" key="10">
    <source>
        <dbReference type="EMBL" id="KAG6470964.1"/>
    </source>
</evidence>
<keyword evidence="11" id="KW-1185">Reference proteome</keyword>
<feature type="domain" description="Trichome birefringence-like N-terminal" evidence="9">
    <location>
        <begin position="73"/>
        <end position="124"/>
    </location>
</feature>
<sequence>MRPAPYEQGKRAFHEESGMGSMKTRSFLSLIVSFSVLLFLSSLFSSNPLTVIYNGSFKLWHPSAGDQTVINDDCDLFEGKWLRDHGGPAYTNRSCRILPESQNCDKYGKDQDFVNWRWKPAECDLRRFDPVAFLEAVRGKTMAFASDSVGRNQKDSLVCLLSQASIGIIVEYPLNLKGDKEENQITNWYFQSYDFTLMLLWTRFLVQEQERVVNGTGTGDFDLHLDRVDTNWTAKLPLVNYLIISSGHWFFRNLYLYENGKIIGCVYCGQANLTNYDFTYAIRRAFRTALQSIDRCEECEGLVTLVRTFAPAHFEHGAWNTGGYCNRTRPLNETAVRLSGTDWEVRNAQVEEVERFRMEKTKWFGVLDVTKAMLLRADGHPGSHWNNDWNRGFNDCLHWCLPGPIDTWNEMLLALLRKGFSDV</sequence>
<keyword evidence="4" id="KW-0735">Signal-anchor</keyword>
<dbReference type="Proteomes" id="UP000734854">
    <property type="component" value="Unassembled WGS sequence"/>
</dbReference>
<reference evidence="10 11" key="1">
    <citation type="submission" date="2020-08" db="EMBL/GenBank/DDBJ databases">
        <title>Plant Genome Project.</title>
        <authorList>
            <person name="Zhang R.-G."/>
        </authorList>
    </citation>
    <scope>NUCLEOTIDE SEQUENCE [LARGE SCALE GENOMIC DNA]</scope>
    <source>
        <tissue evidence="10">Rhizome</tissue>
    </source>
</reference>